<evidence type="ECO:0000313" key="2">
    <source>
        <dbReference type="Proteomes" id="UP000314294"/>
    </source>
</evidence>
<keyword evidence="2" id="KW-1185">Reference proteome</keyword>
<gene>
    <name evidence="1" type="ORF">EYF80_028986</name>
</gene>
<evidence type="ECO:0000313" key="1">
    <source>
        <dbReference type="EMBL" id="TNN60816.1"/>
    </source>
</evidence>
<dbReference type="Proteomes" id="UP000314294">
    <property type="component" value="Unassembled WGS sequence"/>
</dbReference>
<dbReference type="EMBL" id="SRLO01000327">
    <property type="protein sequence ID" value="TNN60816.1"/>
    <property type="molecule type" value="Genomic_DNA"/>
</dbReference>
<accession>A0A4Z2H538</accession>
<name>A0A4Z2H538_9TELE</name>
<comment type="caution">
    <text evidence="1">The sequence shown here is derived from an EMBL/GenBank/DDBJ whole genome shotgun (WGS) entry which is preliminary data.</text>
</comment>
<dbReference type="AlphaFoldDB" id="A0A4Z2H538"/>
<organism evidence="1 2">
    <name type="scientific">Liparis tanakae</name>
    <name type="common">Tanaka's snailfish</name>
    <dbReference type="NCBI Taxonomy" id="230148"/>
    <lineage>
        <taxon>Eukaryota</taxon>
        <taxon>Metazoa</taxon>
        <taxon>Chordata</taxon>
        <taxon>Craniata</taxon>
        <taxon>Vertebrata</taxon>
        <taxon>Euteleostomi</taxon>
        <taxon>Actinopterygii</taxon>
        <taxon>Neopterygii</taxon>
        <taxon>Teleostei</taxon>
        <taxon>Neoteleostei</taxon>
        <taxon>Acanthomorphata</taxon>
        <taxon>Eupercaria</taxon>
        <taxon>Perciformes</taxon>
        <taxon>Cottioidei</taxon>
        <taxon>Cottales</taxon>
        <taxon>Liparidae</taxon>
        <taxon>Liparis</taxon>
    </lineage>
</organism>
<proteinExistence type="predicted"/>
<sequence>MSREPTEDEAAEAAARDTALLSMWWRLLCCSGDEGVGEPPISPASPPSPYDDQMLVTSPVFMAKRISSQW</sequence>
<reference evidence="1 2" key="1">
    <citation type="submission" date="2019-03" db="EMBL/GenBank/DDBJ databases">
        <title>First draft genome of Liparis tanakae, snailfish: a comprehensive survey of snailfish specific genes.</title>
        <authorList>
            <person name="Kim W."/>
            <person name="Song I."/>
            <person name="Jeong J.-H."/>
            <person name="Kim D."/>
            <person name="Kim S."/>
            <person name="Ryu S."/>
            <person name="Song J.Y."/>
            <person name="Lee S.K."/>
        </authorList>
    </citation>
    <scope>NUCLEOTIDE SEQUENCE [LARGE SCALE GENOMIC DNA]</scope>
    <source>
        <tissue evidence="1">Muscle</tissue>
    </source>
</reference>
<protein>
    <submittedName>
        <fullName evidence="1">Uncharacterized protein</fullName>
    </submittedName>
</protein>